<gene>
    <name evidence="1" type="ORF">IB285_00760</name>
</gene>
<name>A0ABR8KRN4_9SPHN</name>
<reference evidence="1 2" key="1">
    <citation type="submission" date="2020-09" db="EMBL/GenBank/DDBJ databases">
        <authorList>
            <person name="Yoon J.-W."/>
        </authorList>
    </citation>
    <scope>NUCLEOTIDE SEQUENCE [LARGE SCALE GENOMIC DNA]</scope>
    <source>
        <strain evidence="1 2">KMU-140</strain>
    </source>
</reference>
<evidence type="ECO:0000313" key="1">
    <source>
        <dbReference type="EMBL" id="MBD2840781.1"/>
    </source>
</evidence>
<dbReference type="Proteomes" id="UP000635384">
    <property type="component" value="Unassembled WGS sequence"/>
</dbReference>
<sequence>MADVRAQLHFTSGALSFGLEMFGDHIAEREGYNEHKGLDAIRFYLMNQFGWLPRDVNAMSVEEMRFLLAEEMHGWTLPIEARGSYPHLDRKAWESGA</sequence>
<keyword evidence="2" id="KW-1185">Reference proteome</keyword>
<protein>
    <submittedName>
        <fullName evidence="1">Uncharacterized protein</fullName>
    </submittedName>
</protein>
<accession>A0ABR8KRN4</accession>
<evidence type="ECO:0000313" key="2">
    <source>
        <dbReference type="Proteomes" id="UP000635384"/>
    </source>
</evidence>
<proteinExistence type="predicted"/>
<comment type="caution">
    <text evidence="1">The sequence shown here is derived from an EMBL/GenBank/DDBJ whole genome shotgun (WGS) entry which is preliminary data.</text>
</comment>
<organism evidence="1 2">
    <name type="scientific">Erythrobacter rubeus</name>
    <dbReference type="NCBI Taxonomy" id="2760803"/>
    <lineage>
        <taxon>Bacteria</taxon>
        <taxon>Pseudomonadati</taxon>
        <taxon>Pseudomonadota</taxon>
        <taxon>Alphaproteobacteria</taxon>
        <taxon>Sphingomonadales</taxon>
        <taxon>Erythrobacteraceae</taxon>
        <taxon>Erythrobacter/Porphyrobacter group</taxon>
        <taxon>Erythrobacter</taxon>
    </lineage>
</organism>
<dbReference type="EMBL" id="JACXLC010000001">
    <property type="protein sequence ID" value="MBD2840781.1"/>
    <property type="molecule type" value="Genomic_DNA"/>
</dbReference>